<organism evidence="14 26">
    <name type="scientific">Saccharolobus solfataricus</name>
    <name type="common">Sulfolobus solfataricus</name>
    <dbReference type="NCBI Taxonomy" id="2287"/>
    <lineage>
        <taxon>Archaea</taxon>
        <taxon>Thermoproteota</taxon>
        <taxon>Thermoprotei</taxon>
        <taxon>Sulfolobales</taxon>
        <taxon>Sulfolobaceae</taxon>
        <taxon>Saccharolobus</taxon>
    </lineage>
</organism>
<evidence type="ECO:0000313" key="35">
    <source>
        <dbReference type="Proteomes" id="UP000594632"/>
    </source>
</evidence>
<dbReference type="InterPro" id="IPR024074">
    <property type="entry name" value="AS_cat/multimer_dom_body"/>
</dbReference>
<evidence type="ECO:0000313" key="14">
    <source>
        <dbReference type="EMBL" id="AKA79366.1"/>
    </source>
</evidence>
<dbReference type="PANTHER" id="PTHR11587:SF2">
    <property type="entry name" value="ARGININOSUCCINATE SYNTHASE"/>
    <property type="match status" value="1"/>
</dbReference>
<evidence type="ECO:0000313" key="17">
    <source>
        <dbReference type="EMBL" id="AZF73692.1"/>
    </source>
</evidence>
<evidence type="ECO:0000313" key="12">
    <source>
        <dbReference type="EMBL" id="AKA73975.1"/>
    </source>
</evidence>
<keyword evidence="9" id="KW-0963">Cytoplasm</keyword>
<evidence type="ECO:0000313" key="21">
    <source>
        <dbReference type="EMBL" id="AZF84105.1"/>
    </source>
</evidence>
<feature type="binding site" evidence="9">
    <location>
        <position position="186"/>
    </location>
    <ligand>
        <name>L-citrulline</name>
        <dbReference type="ChEBI" id="CHEBI:57743"/>
    </ligand>
</feature>
<dbReference type="FunFam" id="3.90.1260.10:FF:000007">
    <property type="entry name" value="Argininosuccinate synthase"/>
    <property type="match status" value="1"/>
</dbReference>
<evidence type="ECO:0000256" key="6">
    <source>
        <dbReference type="ARBA" id="ARBA00022605"/>
    </source>
</evidence>
<dbReference type="EMBL" id="CP033241">
    <property type="protein sequence ID" value="AZF84105.1"/>
    <property type="molecule type" value="Genomic_DNA"/>
</dbReference>
<feature type="binding site" evidence="9">
    <location>
        <position position="129"/>
    </location>
    <ligand>
        <name>ATP</name>
        <dbReference type="ChEBI" id="CHEBI:30616"/>
    </ligand>
</feature>
<keyword evidence="5 9" id="KW-0436">Ligase</keyword>
<dbReference type="GO" id="GO:0006526">
    <property type="term" value="P:L-arginine biosynthetic process"/>
    <property type="evidence" value="ECO:0007669"/>
    <property type="project" value="UniProtKB-UniRule"/>
</dbReference>
<comment type="subunit">
    <text evidence="2 9">Homotetramer.</text>
</comment>
<feature type="binding site" evidence="9">
    <location>
        <position position="135"/>
    </location>
    <ligand>
        <name>L-aspartate</name>
        <dbReference type="ChEBI" id="CHEBI:29991"/>
    </ligand>
</feature>
<dbReference type="EMBL" id="CP033235">
    <property type="protein sequence ID" value="AZF68452.1"/>
    <property type="molecule type" value="Genomic_DNA"/>
</dbReference>
<evidence type="ECO:0000256" key="7">
    <source>
        <dbReference type="ARBA" id="ARBA00022741"/>
    </source>
</evidence>
<reference evidence="23" key="2">
    <citation type="submission" date="2016-04" db="EMBL/GenBank/DDBJ databases">
        <authorList>
            <person name="Evans L.H."/>
            <person name="Alamgir A."/>
            <person name="Owens N."/>
            <person name="Weber N.D."/>
            <person name="Virtaneva K."/>
            <person name="Barbian K."/>
            <person name="Babar A."/>
            <person name="Rosenke K."/>
        </authorList>
    </citation>
    <scope>NUCLEOTIDE SEQUENCE</scope>
    <source>
        <strain evidence="23">P1</strain>
    </source>
</reference>
<dbReference type="NCBIfam" id="TIGR00032">
    <property type="entry name" value="argG"/>
    <property type="match status" value="1"/>
</dbReference>
<dbReference type="EMBL" id="CP033240">
    <property type="protein sequence ID" value="AZF81528.1"/>
    <property type="molecule type" value="Genomic_DNA"/>
</dbReference>
<dbReference type="Proteomes" id="UP000076770">
    <property type="component" value="Chromosome i"/>
</dbReference>
<dbReference type="Pfam" id="PF00764">
    <property type="entry name" value="Arginosuc_synth"/>
    <property type="match status" value="1"/>
</dbReference>
<evidence type="ECO:0000256" key="1">
    <source>
        <dbReference type="ARBA" id="ARBA00004967"/>
    </source>
</evidence>
<evidence type="ECO:0000313" key="13">
    <source>
        <dbReference type="EMBL" id="AKA76672.1"/>
    </source>
</evidence>
<dbReference type="InterPro" id="IPR023434">
    <property type="entry name" value="Arginosuc_synth_type_1_subfam"/>
</dbReference>
<feature type="domain" description="Arginosuccinate synthase C-terminal" evidence="11">
    <location>
        <begin position="185"/>
        <end position="397"/>
    </location>
</feature>
<dbReference type="KEGG" id="ssol:SULB_1729"/>
<evidence type="ECO:0000256" key="4">
    <source>
        <dbReference type="ARBA" id="ARBA00022571"/>
    </source>
</evidence>
<dbReference type="Proteomes" id="UP000033106">
    <property type="component" value="Chromosome"/>
</dbReference>
<evidence type="ECO:0000313" key="18">
    <source>
        <dbReference type="EMBL" id="AZF76315.1"/>
    </source>
</evidence>
<comment type="catalytic activity">
    <reaction evidence="9">
        <text>L-citrulline + L-aspartate + ATP = 2-(N(omega)-L-arginino)succinate + AMP + diphosphate + H(+)</text>
        <dbReference type="Rhea" id="RHEA:10932"/>
        <dbReference type="ChEBI" id="CHEBI:15378"/>
        <dbReference type="ChEBI" id="CHEBI:29991"/>
        <dbReference type="ChEBI" id="CHEBI:30616"/>
        <dbReference type="ChEBI" id="CHEBI:33019"/>
        <dbReference type="ChEBI" id="CHEBI:57472"/>
        <dbReference type="ChEBI" id="CHEBI:57743"/>
        <dbReference type="ChEBI" id="CHEBI:456215"/>
        <dbReference type="EC" id="6.3.4.5"/>
    </reaction>
</comment>
<feature type="binding site" evidence="9">
    <location>
        <position position="99"/>
    </location>
    <ligand>
        <name>L-citrulline</name>
        <dbReference type="ChEBI" id="CHEBI:57743"/>
    </ligand>
</feature>
<dbReference type="Proteomes" id="UP000275843">
    <property type="component" value="Chromosome"/>
</dbReference>
<dbReference type="PROSITE" id="PS00564">
    <property type="entry name" value="ARGININOSUCCIN_SYN_1"/>
    <property type="match status" value="1"/>
</dbReference>
<dbReference type="KEGG" id="ssof:SULC_1727"/>
<dbReference type="InterPro" id="IPR001518">
    <property type="entry name" value="Arginosuc_synth"/>
</dbReference>
<dbReference type="KEGG" id="ssoa:SULA_1728"/>
<dbReference type="EMBL" id="CP033238">
    <property type="protein sequence ID" value="AZF76315.1"/>
    <property type="molecule type" value="Genomic_DNA"/>
</dbReference>
<evidence type="ECO:0000313" key="31">
    <source>
        <dbReference type="Proteomes" id="UP000273443"/>
    </source>
</evidence>
<dbReference type="EMBL" id="CP011057">
    <property type="protein sequence ID" value="AKA79366.1"/>
    <property type="molecule type" value="Genomic_DNA"/>
</dbReference>
<dbReference type="Proteomes" id="UP000594632">
    <property type="component" value="Chromosome"/>
</dbReference>
<dbReference type="SUPFAM" id="SSF69864">
    <property type="entry name" value="Argininosuccinate synthetase, C-terminal domain"/>
    <property type="match status" value="1"/>
</dbReference>
<evidence type="ECO:0000313" key="22">
    <source>
        <dbReference type="EMBL" id="QPG50915.1"/>
    </source>
</evidence>
<dbReference type="InterPro" id="IPR018223">
    <property type="entry name" value="Arginosuc_synth_CS"/>
</dbReference>
<gene>
    <name evidence="9" type="primary">argG</name>
    <name evidence="22" type="ORF">HFC64_14810</name>
    <name evidence="23" type="ORF">SSOP1_0631</name>
    <name evidence="14" type="ORF">SULA_1728</name>
    <name evidence="12" type="ORF">SULB_1729</name>
    <name evidence="13" type="ORF">SULC_1727</name>
    <name evidence="15" type="ORF">SULG_08665</name>
    <name evidence="16" type="ORF">SULH_08665</name>
    <name evidence="17" type="ORF">SULI_08665</name>
    <name evidence="18" type="ORF">SULM_08655</name>
    <name evidence="19" type="ORF">SULN_08655</name>
    <name evidence="20" type="ORF">SULO_08665</name>
    <name evidence="21" type="ORF">SULZ_08590</name>
</gene>
<evidence type="ECO:0000256" key="3">
    <source>
        <dbReference type="ARBA" id="ARBA00012286"/>
    </source>
</evidence>
<reference evidence="28 29" key="4">
    <citation type="journal article" date="2018" name="Proc. Natl. Acad. Sci. U.S.A.">
        <title>Nonmutational mechanism of inheritance in the Archaeon Sulfolobus solfataricus.</title>
        <authorList>
            <person name="Payne S."/>
            <person name="McCarthy S."/>
            <person name="Johnson T."/>
            <person name="North E."/>
            <person name="Blum P."/>
        </authorList>
    </citation>
    <scope>NUCLEOTIDE SEQUENCE [LARGE SCALE GENOMIC DNA]</scope>
    <source>
        <strain evidence="16 28">SARC-H</strain>
        <strain evidence="17 32">SARC-I</strain>
        <strain evidence="19 33">SARC-N</strain>
        <strain evidence="20 34">SARC-O</strain>
        <strain evidence="21 29">SUL120</strain>
        <strain evidence="15 30">SULG</strain>
        <strain evidence="18 31">SULM</strain>
    </source>
</reference>
<name>A0A0E3GWN2_SACSO</name>
<dbReference type="CDD" id="cd01999">
    <property type="entry name" value="ASS"/>
    <property type="match status" value="1"/>
</dbReference>
<dbReference type="Pfam" id="PF20979">
    <property type="entry name" value="Arginosuc_syn_C"/>
    <property type="match status" value="1"/>
</dbReference>
<dbReference type="Proteomes" id="UP000273194">
    <property type="component" value="Chromosome"/>
</dbReference>
<evidence type="ECO:0000313" key="19">
    <source>
        <dbReference type="EMBL" id="AZF78923.1"/>
    </source>
</evidence>
<dbReference type="PATRIC" id="fig|2287.6.peg.1787"/>
<comment type="similarity">
    <text evidence="9">Belongs to the argininosuccinate synthase family. Type 1 subfamily.</text>
</comment>
<dbReference type="GO" id="GO:0000053">
    <property type="term" value="P:argininosuccinate metabolic process"/>
    <property type="evidence" value="ECO:0007669"/>
    <property type="project" value="TreeGrafter"/>
</dbReference>
<protein>
    <recommendedName>
        <fullName evidence="3 9">Argininosuccinate synthase</fullName>
        <ecNumber evidence="3 9">6.3.4.5</ecNumber>
    </recommendedName>
    <alternativeName>
        <fullName evidence="9">Citrulline--aspartate ligase</fullName>
    </alternativeName>
</protein>
<dbReference type="PANTHER" id="PTHR11587">
    <property type="entry name" value="ARGININOSUCCINATE SYNTHASE"/>
    <property type="match status" value="1"/>
</dbReference>
<evidence type="ECO:0000313" key="34">
    <source>
        <dbReference type="Proteomes" id="UP000282269"/>
    </source>
</evidence>
<evidence type="ECO:0000313" key="30">
    <source>
        <dbReference type="Proteomes" id="UP000273194"/>
    </source>
</evidence>
<dbReference type="EMBL" id="LT549890">
    <property type="protein sequence ID" value="SAI84186.1"/>
    <property type="molecule type" value="Genomic_DNA"/>
</dbReference>
<evidence type="ECO:0000313" key="26">
    <source>
        <dbReference type="Proteomes" id="UP000033106"/>
    </source>
</evidence>
<feature type="binding site" evidence="9">
    <location>
        <position position="136"/>
    </location>
    <ligand>
        <name>L-aspartate</name>
        <dbReference type="ChEBI" id="CHEBI:29991"/>
    </ligand>
</feature>
<dbReference type="Proteomes" id="UP000033085">
    <property type="component" value="Chromosome"/>
</dbReference>
<keyword evidence="6 9" id="KW-0028">Amino-acid biosynthesis</keyword>
<dbReference type="Proteomes" id="UP000278715">
    <property type="component" value="Chromosome"/>
</dbReference>
<feature type="binding site" evidence="9">
    <location>
        <position position="131"/>
    </location>
    <ligand>
        <name>L-aspartate</name>
        <dbReference type="ChEBI" id="CHEBI:29991"/>
    </ligand>
</feature>
<evidence type="ECO:0000256" key="8">
    <source>
        <dbReference type="ARBA" id="ARBA00022840"/>
    </source>
</evidence>
<keyword evidence="4 9" id="KW-0055">Arginine biosynthesis</keyword>
<dbReference type="GO" id="GO:0005737">
    <property type="term" value="C:cytoplasm"/>
    <property type="evidence" value="ECO:0007669"/>
    <property type="project" value="UniProtKB-SubCell"/>
</dbReference>
<feature type="binding site" evidence="9">
    <location>
        <position position="139"/>
    </location>
    <ligand>
        <name>L-citrulline</name>
        <dbReference type="ChEBI" id="CHEBI:57743"/>
    </ligand>
</feature>
<dbReference type="GO" id="GO:0004055">
    <property type="term" value="F:argininosuccinate synthase activity"/>
    <property type="evidence" value="ECO:0007669"/>
    <property type="project" value="UniProtKB-UniRule"/>
</dbReference>
<evidence type="ECO:0000313" key="15">
    <source>
        <dbReference type="EMBL" id="AZF68452.1"/>
    </source>
</evidence>
<comment type="caution">
    <text evidence="9">Lacks conserved residue(s) required for the propagation of feature annotation.</text>
</comment>
<evidence type="ECO:0000313" key="25">
    <source>
        <dbReference type="Proteomes" id="UP000033085"/>
    </source>
</evidence>
<keyword evidence="7 9" id="KW-0547">Nucleotide-binding</keyword>
<accession>A0A0E3GWN2</accession>
<dbReference type="EC" id="6.3.4.5" evidence="3 9"/>
<dbReference type="NCBIfam" id="NF001770">
    <property type="entry name" value="PRK00509.1"/>
    <property type="match status" value="1"/>
</dbReference>
<dbReference type="InterPro" id="IPR048267">
    <property type="entry name" value="Arginosuc_syn_N"/>
</dbReference>
<reference evidence="14" key="5">
    <citation type="submission" date="2018-10" db="EMBL/GenBank/DDBJ databases">
        <authorList>
            <person name="McCarthy S."/>
            <person name="Gradnigo J."/>
            <person name="Johnson T."/>
            <person name="Payne S."/>
            <person name="Lipzen A."/>
            <person name="Schackwitz W."/>
            <person name="Martin J."/>
            <person name="Moriyama E."/>
            <person name="Blum P."/>
        </authorList>
    </citation>
    <scope>NUCLEOTIDE SEQUENCE</scope>
    <source>
        <strain evidence="12">SARC-B</strain>
        <strain evidence="13">SARC-C</strain>
        <strain evidence="14">SULA</strain>
    </source>
</reference>
<evidence type="ECO:0000313" key="29">
    <source>
        <dbReference type="Proteomes" id="UP000269431"/>
    </source>
</evidence>
<dbReference type="EMBL" id="CP011056">
    <property type="protein sequence ID" value="AKA76672.1"/>
    <property type="molecule type" value="Genomic_DNA"/>
</dbReference>
<keyword evidence="8 9" id="KW-0067">ATP-binding</keyword>
<dbReference type="EMBL" id="CP033239">
    <property type="protein sequence ID" value="AZF78923.1"/>
    <property type="molecule type" value="Genomic_DNA"/>
</dbReference>
<dbReference type="Gene3D" id="3.40.50.620">
    <property type="entry name" value="HUPs"/>
    <property type="match status" value="1"/>
</dbReference>
<evidence type="ECO:0000256" key="5">
    <source>
        <dbReference type="ARBA" id="ARBA00022598"/>
    </source>
</evidence>
<evidence type="ECO:0000313" key="32">
    <source>
        <dbReference type="Proteomes" id="UP000275843"/>
    </source>
</evidence>
<proteinExistence type="inferred from homology"/>
<evidence type="ECO:0000313" key="23">
    <source>
        <dbReference type="EMBL" id="SAI84186.1"/>
    </source>
</evidence>
<evidence type="ECO:0000256" key="9">
    <source>
        <dbReference type="HAMAP-Rule" id="MF_00005"/>
    </source>
</evidence>
<comment type="pathway">
    <text evidence="1 9">Amino-acid biosynthesis; L-arginine biosynthesis; L-arginine from L-ornithine and carbamoyl phosphate: step 2/3.</text>
</comment>
<evidence type="ECO:0000313" key="24">
    <source>
        <dbReference type="Proteomes" id="UP000033057"/>
    </source>
</evidence>
<evidence type="ECO:0000259" key="10">
    <source>
        <dbReference type="Pfam" id="PF00764"/>
    </source>
</evidence>
<reference evidence="27" key="3">
    <citation type="submission" date="2016-04" db="EMBL/GenBank/DDBJ databases">
        <authorList>
            <person name="Shah S.A."/>
            <person name="Garrett R.A."/>
        </authorList>
    </citation>
    <scope>NUCLEOTIDE SEQUENCE [LARGE SCALE GENOMIC DNA]</scope>
    <source>
        <strain evidence="27">ATCC 35091 / DSM 1616 / JCM 8930 / NBRC 15331 / P1</strain>
    </source>
</reference>
<evidence type="ECO:0000313" key="20">
    <source>
        <dbReference type="EMBL" id="AZF81528.1"/>
    </source>
</evidence>
<feature type="binding site" evidence="9">
    <location>
        <begin position="21"/>
        <end position="29"/>
    </location>
    <ligand>
        <name>ATP</name>
        <dbReference type="ChEBI" id="CHEBI:30616"/>
    </ligand>
</feature>
<evidence type="ECO:0000256" key="2">
    <source>
        <dbReference type="ARBA" id="ARBA00011881"/>
    </source>
</evidence>
<dbReference type="HAMAP" id="MF_00005">
    <property type="entry name" value="Arg_succ_synth_type1"/>
    <property type="match status" value="1"/>
</dbReference>
<evidence type="ECO:0000313" key="27">
    <source>
        <dbReference type="Proteomes" id="UP000076770"/>
    </source>
</evidence>
<evidence type="ECO:0000313" key="28">
    <source>
        <dbReference type="Proteomes" id="UP000267993"/>
    </source>
</evidence>
<dbReference type="EMBL" id="CP050869">
    <property type="protein sequence ID" value="QPG50915.1"/>
    <property type="molecule type" value="Genomic_DNA"/>
</dbReference>
<sequence length="406" mass="46285">MISIVFKLLLYPFCEMKIVLAYSGGLDTTVSIRWLKETFKAEIITVTVDVGQKDDFKKIEERAYIAGASKHYTIDAVRQFANNYIAYAIKLNGLYEGVYPLSTALARPLIAEKVVEVAKKEGAEAVAHGSTSKGNDQVRFDLAVKALYPDVKIIAPARIWNMTREDEIKYAKEKGIPIKVESDKYSIDENLWGRSIEGDIISDPSLEVPEDAFEWTKQIYNKKEIVSIEFSNGVPTAVNGEKMELNKLVDFLNLKFGSHGFGRVEHIENRVVGFKSREVYEVPAALGLIYAHIDLEKTIYTPMELRFKRHIDQLWSDLVYQGLWFEPLRETLHKVADEMNKWISGEAKVEVSNGSFRIVGRESEYSPYSEKIASYNKGWYPSDEMARGFIEIWGMHSLIARRVRGL</sequence>
<dbReference type="InterPro" id="IPR048268">
    <property type="entry name" value="Arginosuc_syn_C"/>
</dbReference>
<reference evidence="22 35" key="6">
    <citation type="journal article" date="2020" name="Nat. Commun.">
        <title>The structures of two archaeal type IV pili illuminate evolutionary relationships.</title>
        <authorList>
            <person name="Wang F."/>
            <person name="Baquero D.P."/>
            <person name="Su Z."/>
            <person name="Beltran L.C."/>
            <person name="Prangishvili D."/>
            <person name="Krupovic M."/>
            <person name="Egelman E.H."/>
        </authorList>
    </citation>
    <scope>NUCLEOTIDE SEQUENCE [LARGE SCALE GENOMIC DNA]</scope>
    <source>
        <strain evidence="22 35">POZ149</strain>
    </source>
</reference>
<dbReference type="EMBL" id="CP033237">
    <property type="protein sequence ID" value="AZF73692.1"/>
    <property type="molecule type" value="Genomic_DNA"/>
</dbReference>
<dbReference type="GO" id="GO:0005524">
    <property type="term" value="F:ATP binding"/>
    <property type="evidence" value="ECO:0007669"/>
    <property type="project" value="UniProtKB-UniRule"/>
</dbReference>
<dbReference type="FunFam" id="3.40.50.620:FF:000019">
    <property type="entry name" value="Argininosuccinate synthase"/>
    <property type="match status" value="1"/>
</dbReference>
<dbReference type="Proteomes" id="UP000267993">
    <property type="component" value="Chromosome"/>
</dbReference>
<feature type="binding site" evidence="9">
    <location>
        <position position="280"/>
    </location>
    <ligand>
        <name>L-citrulline</name>
        <dbReference type="ChEBI" id="CHEBI:57743"/>
    </ligand>
</feature>
<evidence type="ECO:0000313" key="16">
    <source>
        <dbReference type="EMBL" id="AZF71072.1"/>
    </source>
</evidence>
<comment type="subcellular location">
    <subcellularLocation>
        <location evidence="9">Cytoplasm</location>
    </subcellularLocation>
</comment>
<dbReference type="PROSITE" id="PS00565">
    <property type="entry name" value="ARGININOSUCCIN_SYN_2"/>
    <property type="match status" value="1"/>
</dbReference>
<dbReference type="AlphaFoldDB" id="A0A0E3GWN2"/>
<evidence type="ECO:0000313" key="33">
    <source>
        <dbReference type="Proteomes" id="UP000278715"/>
    </source>
</evidence>
<dbReference type="Proteomes" id="UP000269431">
    <property type="component" value="Chromosome"/>
</dbReference>
<feature type="binding site" evidence="9">
    <location>
        <position position="268"/>
    </location>
    <ligand>
        <name>L-citrulline</name>
        <dbReference type="ChEBI" id="CHEBI:57743"/>
    </ligand>
</feature>
<dbReference type="EMBL" id="CP011055">
    <property type="protein sequence ID" value="AKA73975.1"/>
    <property type="molecule type" value="Genomic_DNA"/>
</dbReference>
<dbReference type="InterPro" id="IPR014729">
    <property type="entry name" value="Rossmann-like_a/b/a_fold"/>
</dbReference>
<feature type="binding site" evidence="9">
    <location>
        <position position="135"/>
    </location>
    <ligand>
        <name>L-citrulline</name>
        <dbReference type="ChEBI" id="CHEBI:57743"/>
    </ligand>
</feature>
<reference evidence="24 25" key="1">
    <citation type="journal article" date="2015" name="Genome Announc.">
        <title>Complete Genome Sequence of Sulfolobus solfataricus Strain 98/2 and Evolved Derivatives.</title>
        <authorList>
            <person name="McCarthy S."/>
            <person name="Gradnigo J."/>
            <person name="Johnson T."/>
            <person name="Payne S."/>
            <person name="Lipzen A."/>
            <person name="Martin J."/>
            <person name="Schackwitz W."/>
            <person name="Moriyama E."/>
            <person name="Blum P."/>
        </authorList>
    </citation>
    <scope>NUCLEOTIDE SEQUENCE [LARGE SCALE GENOMIC DNA]</scope>
    <source>
        <strain evidence="24">98/2 SULC</strain>
        <strain evidence="12">SARC-B</strain>
        <strain evidence="13">SARC-C</strain>
        <strain evidence="14 26">SULA</strain>
        <strain evidence="25">SULB</strain>
    </source>
</reference>
<dbReference type="Gene3D" id="3.90.1260.10">
    <property type="entry name" value="Argininosuccinate synthetase, chain A, domain 2"/>
    <property type="match status" value="1"/>
</dbReference>
<dbReference type="Proteomes" id="UP000282269">
    <property type="component" value="Chromosome"/>
</dbReference>
<dbReference type="GO" id="GO:0000050">
    <property type="term" value="P:urea cycle"/>
    <property type="evidence" value="ECO:0007669"/>
    <property type="project" value="TreeGrafter"/>
</dbReference>
<dbReference type="EMBL" id="CP033236">
    <property type="protein sequence ID" value="AZF71072.1"/>
    <property type="molecule type" value="Genomic_DNA"/>
</dbReference>
<evidence type="ECO:0000259" key="11">
    <source>
        <dbReference type="Pfam" id="PF20979"/>
    </source>
</evidence>
<dbReference type="Proteomes" id="UP000033057">
    <property type="component" value="Chromosome"/>
</dbReference>
<feature type="domain" description="Arginosuccinate synthase-like N-terminal" evidence="10">
    <location>
        <begin position="17"/>
        <end position="177"/>
    </location>
</feature>
<dbReference type="UniPathway" id="UPA00068">
    <property type="reaction ID" value="UER00113"/>
</dbReference>
<feature type="binding site" evidence="9">
    <location>
        <position position="195"/>
    </location>
    <ligand>
        <name>L-citrulline</name>
        <dbReference type="ChEBI" id="CHEBI:57743"/>
    </ligand>
</feature>
<dbReference type="SUPFAM" id="SSF52402">
    <property type="entry name" value="Adenine nucleotide alpha hydrolases-like"/>
    <property type="match status" value="1"/>
</dbReference>
<dbReference type="Proteomes" id="UP000273443">
    <property type="component" value="Chromosome"/>
</dbReference>